<protein>
    <submittedName>
        <fullName evidence="2">Uncharacterized protein</fullName>
    </submittedName>
</protein>
<organism evidence="2 3">
    <name type="scientific">Stichopus japonicus</name>
    <name type="common">Sea cucumber</name>
    <dbReference type="NCBI Taxonomy" id="307972"/>
    <lineage>
        <taxon>Eukaryota</taxon>
        <taxon>Metazoa</taxon>
        <taxon>Echinodermata</taxon>
        <taxon>Eleutherozoa</taxon>
        <taxon>Echinozoa</taxon>
        <taxon>Holothuroidea</taxon>
        <taxon>Aspidochirotacea</taxon>
        <taxon>Aspidochirotida</taxon>
        <taxon>Stichopodidae</taxon>
        <taxon>Apostichopus</taxon>
    </lineage>
</organism>
<feature type="compositionally biased region" description="Acidic residues" evidence="1">
    <location>
        <begin position="334"/>
        <end position="349"/>
    </location>
</feature>
<dbReference type="Proteomes" id="UP000230750">
    <property type="component" value="Unassembled WGS sequence"/>
</dbReference>
<dbReference type="PANTHER" id="PTHR33480:SF1">
    <property type="entry name" value="TYR RECOMBINASE DOMAIN-CONTAINING PROTEIN"/>
    <property type="match status" value="1"/>
</dbReference>
<dbReference type="OrthoDB" id="10066064at2759"/>
<accession>A0A2G8K0P1</accession>
<dbReference type="PANTHER" id="PTHR33480">
    <property type="entry name" value="SET DOMAIN-CONTAINING PROTEIN-RELATED"/>
    <property type="match status" value="1"/>
</dbReference>
<proteinExistence type="predicted"/>
<evidence type="ECO:0000313" key="3">
    <source>
        <dbReference type="Proteomes" id="UP000230750"/>
    </source>
</evidence>
<gene>
    <name evidence="2" type="ORF">BSL78_21574</name>
</gene>
<feature type="region of interest" description="Disordered" evidence="1">
    <location>
        <begin position="300"/>
        <end position="365"/>
    </location>
</feature>
<feature type="region of interest" description="Disordered" evidence="1">
    <location>
        <begin position="43"/>
        <end position="68"/>
    </location>
</feature>
<sequence>MSEVPREESGQILHSNYLILGEDGKAKDIDLFTSVFDRRQHGIPSDVEDHMRKNRQGKQRKPLQQHPEEEDVFKIRQYTLNEIKRISNGGSVQTWSSQLFCSLRNLVVSRLTLYNARRNCGEPCRLNLAEWREAAEGSRIEASRDVDKINRPVEKLLLETSRIAYQSGKATNTRLVSVLIPKDCVEALEFLVDPKVRSACGVHSRNNYVFPATQSSLDHTSGWQCVHTVSLAAKVKCPSKLTATPLRHQTSTMYAMLDVPADERERFYEDINKHVYQAPPAVSTITTVGKDLFCFDKENRSDQAGPSGCTSESTDEGPSGSVHMGPETSAVSDAETDDSDSSDQELEDLYDPKKSDPRKRHKWSDQNTSLVKNCFKKYIQAKEEGNKGSLPGKKELMEFLHKEKDVLSSIKSADRRIFLLK</sequence>
<feature type="compositionally biased region" description="Polar residues" evidence="1">
    <location>
        <begin position="302"/>
        <end position="312"/>
    </location>
</feature>
<reference evidence="2 3" key="1">
    <citation type="journal article" date="2017" name="PLoS Biol.">
        <title>The sea cucumber genome provides insights into morphological evolution and visceral regeneration.</title>
        <authorList>
            <person name="Zhang X."/>
            <person name="Sun L."/>
            <person name="Yuan J."/>
            <person name="Sun Y."/>
            <person name="Gao Y."/>
            <person name="Zhang L."/>
            <person name="Li S."/>
            <person name="Dai H."/>
            <person name="Hamel J.F."/>
            <person name="Liu C."/>
            <person name="Yu Y."/>
            <person name="Liu S."/>
            <person name="Lin W."/>
            <person name="Guo K."/>
            <person name="Jin S."/>
            <person name="Xu P."/>
            <person name="Storey K.B."/>
            <person name="Huan P."/>
            <person name="Zhang T."/>
            <person name="Zhou Y."/>
            <person name="Zhang J."/>
            <person name="Lin C."/>
            <person name="Li X."/>
            <person name="Xing L."/>
            <person name="Huo D."/>
            <person name="Sun M."/>
            <person name="Wang L."/>
            <person name="Mercier A."/>
            <person name="Li F."/>
            <person name="Yang H."/>
            <person name="Xiang J."/>
        </authorList>
    </citation>
    <scope>NUCLEOTIDE SEQUENCE [LARGE SCALE GENOMIC DNA]</scope>
    <source>
        <strain evidence="2">Shaxun</strain>
        <tissue evidence="2">Muscle</tissue>
    </source>
</reference>
<feature type="compositionally biased region" description="Basic residues" evidence="1">
    <location>
        <begin position="52"/>
        <end position="63"/>
    </location>
</feature>
<evidence type="ECO:0000256" key="1">
    <source>
        <dbReference type="SAM" id="MobiDB-lite"/>
    </source>
</evidence>
<dbReference type="EMBL" id="MRZV01001007">
    <property type="protein sequence ID" value="PIK41568.1"/>
    <property type="molecule type" value="Genomic_DNA"/>
</dbReference>
<keyword evidence="3" id="KW-1185">Reference proteome</keyword>
<dbReference type="AlphaFoldDB" id="A0A2G8K0P1"/>
<name>A0A2G8K0P1_STIJA</name>
<evidence type="ECO:0000313" key="2">
    <source>
        <dbReference type="EMBL" id="PIK41568.1"/>
    </source>
</evidence>
<comment type="caution">
    <text evidence="2">The sequence shown here is derived from an EMBL/GenBank/DDBJ whole genome shotgun (WGS) entry which is preliminary data.</text>
</comment>